<proteinExistence type="predicted"/>
<protein>
    <submittedName>
        <fullName evidence="1">Uncharacterized protein</fullName>
    </submittedName>
</protein>
<evidence type="ECO:0000313" key="2">
    <source>
        <dbReference type="Proteomes" id="UP000825935"/>
    </source>
</evidence>
<dbReference type="EMBL" id="CM035440">
    <property type="protein sequence ID" value="KAH7281877.1"/>
    <property type="molecule type" value="Genomic_DNA"/>
</dbReference>
<organism evidence="1 2">
    <name type="scientific">Ceratopteris richardii</name>
    <name type="common">Triangle waterfern</name>
    <dbReference type="NCBI Taxonomy" id="49495"/>
    <lineage>
        <taxon>Eukaryota</taxon>
        <taxon>Viridiplantae</taxon>
        <taxon>Streptophyta</taxon>
        <taxon>Embryophyta</taxon>
        <taxon>Tracheophyta</taxon>
        <taxon>Polypodiopsida</taxon>
        <taxon>Polypodiidae</taxon>
        <taxon>Polypodiales</taxon>
        <taxon>Pteridineae</taxon>
        <taxon>Pteridaceae</taxon>
        <taxon>Parkerioideae</taxon>
        <taxon>Ceratopteris</taxon>
    </lineage>
</organism>
<accession>A0A8T2QCL2</accession>
<evidence type="ECO:0000313" key="1">
    <source>
        <dbReference type="EMBL" id="KAH7281877.1"/>
    </source>
</evidence>
<comment type="caution">
    <text evidence="1">The sequence shown here is derived from an EMBL/GenBank/DDBJ whole genome shotgun (WGS) entry which is preliminary data.</text>
</comment>
<gene>
    <name evidence="1" type="ORF">KP509_35G000400</name>
</gene>
<keyword evidence="2" id="KW-1185">Reference proteome</keyword>
<name>A0A8T2QCL2_CERRI</name>
<reference evidence="1" key="1">
    <citation type="submission" date="2021-08" db="EMBL/GenBank/DDBJ databases">
        <title>WGS assembly of Ceratopteris richardii.</title>
        <authorList>
            <person name="Marchant D.B."/>
            <person name="Chen G."/>
            <person name="Jenkins J."/>
            <person name="Shu S."/>
            <person name="Leebens-Mack J."/>
            <person name="Grimwood J."/>
            <person name="Schmutz J."/>
            <person name="Soltis P."/>
            <person name="Soltis D."/>
            <person name="Chen Z.-H."/>
        </authorList>
    </citation>
    <scope>NUCLEOTIDE SEQUENCE</scope>
    <source>
        <strain evidence="1">Whitten #5841</strain>
        <tissue evidence="1">Leaf</tissue>
    </source>
</reference>
<sequence length="112" mass="12354">MELCLPACAMHNLLIASEGNPPYQVNIMFPPSLSLSLVLSMDHHVYQGSAAFNEEHVAQAQEGHKRAESRDESDCQSCVEVYAPSQNVDNICVQLLLAFGHDVPPWTCSTRL</sequence>
<dbReference type="AlphaFoldDB" id="A0A8T2QCL2"/>
<dbReference type="Proteomes" id="UP000825935">
    <property type="component" value="Chromosome 35"/>
</dbReference>